<dbReference type="Pfam" id="PF14584">
    <property type="entry name" value="DUF4446"/>
    <property type="match status" value="1"/>
</dbReference>
<dbReference type="EMBL" id="KT007009">
    <property type="protein sequence ID" value="AKQ03220.1"/>
    <property type="molecule type" value="Genomic_DNA"/>
</dbReference>
<name>A0A0H4T8V8_9BACT</name>
<proteinExistence type="predicted"/>
<dbReference type="InterPro" id="IPR027981">
    <property type="entry name" value="DUF4446"/>
</dbReference>
<keyword evidence="1" id="KW-0812">Transmembrane</keyword>
<reference evidence="2" key="1">
    <citation type="journal article" date="2015" name="ISME J.">
        <title>Aquifer environment selects for microbial species cohorts in sediment and groundwater.</title>
        <authorList>
            <person name="Hug L.A."/>
            <person name="Thomas B.C."/>
            <person name="Brown C.T."/>
            <person name="Frischkorn K.R."/>
            <person name="Williams K.H."/>
            <person name="Tringe S.G."/>
            <person name="Banfield J.F."/>
        </authorList>
    </citation>
    <scope>NUCLEOTIDE SEQUENCE</scope>
</reference>
<keyword evidence="1" id="KW-1133">Transmembrane helix</keyword>
<dbReference type="AlphaFoldDB" id="A0A0H4T8V8"/>
<accession>A0A0H4T8V8</accession>
<evidence type="ECO:0008006" key="3">
    <source>
        <dbReference type="Google" id="ProtNLM"/>
    </source>
</evidence>
<feature type="transmembrane region" description="Helical" evidence="1">
    <location>
        <begin position="58"/>
        <end position="81"/>
    </location>
</feature>
<evidence type="ECO:0000256" key="1">
    <source>
        <dbReference type="SAM" id="Phobius"/>
    </source>
</evidence>
<sequence length="203" mass="22918">MPCFFFLFSGSSFCHLFKPITINTTLTRLFQDATMFEFKRVPLLPNSTFKFLMSEQNLILLGLGIWLGAISVVLFLFLSFFRRLTKGVRDADLIKILDRILKEQGQDTQAIAELNRQVALIKEEGTKHVQKVGLVRFNPFKEIGGDHSFSLAVLDGKDTGVVITGLHTRERTRVYIKAVSNGKSEFELSDDEKKALSKAQKGN</sequence>
<keyword evidence="1" id="KW-0472">Membrane</keyword>
<organism evidence="2">
    <name type="scientific">uncultured Microgenomates bacterium Rifle_16ft_4_minimus_37906</name>
    <dbReference type="NCBI Taxonomy" id="1665116"/>
    <lineage>
        <taxon>Bacteria</taxon>
        <taxon>Candidatus Microgenomatota</taxon>
        <taxon>environmental samples</taxon>
    </lineage>
</organism>
<protein>
    <recommendedName>
        <fullName evidence="3">DUF4446 domain-containing protein</fullName>
    </recommendedName>
</protein>
<evidence type="ECO:0000313" key="2">
    <source>
        <dbReference type="EMBL" id="AKQ03220.1"/>
    </source>
</evidence>